<dbReference type="InParanoid" id="A0A165ARB4"/>
<sequence length="137" mass="16155">MAPRHWTTEQEYAFLDNLYLQYLKAQKEGNQDPFFVQVECEWFEEFSECKKLFGHEVTVLTPEQKTQLGSTISARQKQLCEWFQNRNASARCSGAALKKLAFNMDAATKPAERRHLKPLELYSRKYYRTRIKPAVKK</sequence>
<reference evidence="1 2" key="1">
    <citation type="journal article" date="2016" name="Mol. Biol. Evol.">
        <title>Comparative Genomics of Early-Diverging Mushroom-Forming Fungi Provides Insights into the Origins of Lignocellulose Decay Capabilities.</title>
        <authorList>
            <person name="Nagy L.G."/>
            <person name="Riley R."/>
            <person name="Tritt A."/>
            <person name="Adam C."/>
            <person name="Daum C."/>
            <person name="Floudas D."/>
            <person name="Sun H."/>
            <person name="Yadav J.S."/>
            <person name="Pangilinan J."/>
            <person name="Larsson K.H."/>
            <person name="Matsuura K."/>
            <person name="Barry K."/>
            <person name="Labutti K."/>
            <person name="Kuo R."/>
            <person name="Ohm R.A."/>
            <person name="Bhattacharya S.S."/>
            <person name="Shirouzu T."/>
            <person name="Yoshinaga Y."/>
            <person name="Martin F.M."/>
            <person name="Grigoriev I.V."/>
            <person name="Hibbett D.S."/>
        </authorList>
    </citation>
    <scope>NUCLEOTIDE SEQUENCE [LARGE SCALE GENOMIC DNA]</scope>
    <source>
        <strain evidence="1 2">93-53</strain>
    </source>
</reference>
<evidence type="ECO:0000313" key="2">
    <source>
        <dbReference type="Proteomes" id="UP000076871"/>
    </source>
</evidence>
<dbReference type="Proteomes" id="UP000076871">
    <property type="component" value="Unassembled WGS sequence"/>
</dbReference>
<dbReference type="STRING" id="1314785.A0A165ARB4"/>
<dbReference type="AlphaFoldDB" id="A0A165ARB4"/>
<dbReference type="GeneID" id="63830703"/>
<organism evidence="1 2">
    <name type="scientific">Laetiporus sulphureus 93-53</name>
    <dbReference type="NCBI Taxonomy" id="1314785"/>
    <lineage>
        <taxon>Eukaryota</taxon>
        <taxon>Fungi</taxon>
        <taxon>Dikarya</taxon>
        <taxon>Basidiomycota</taxon>
        <taxon>Agaricomycotina</taxon>
        <taxon>Agaricomycetes</taxon>
        <taxon>Polyporales</taxon>
        <taxon>Laetiporus</taxon>
    </lineage>
</organism>
<dbReference type="EMBL" id="KV427815">
    <property type="protein sequence ID" value="KZS99510.1"/>
    <property type="molecule type" value="Genomic_DNA"/>
</dbReference>
<gene>
    <name evidence="1" type="ORF">LAESUDRAFT_765448</name>
</gene>
<keyword evidence="2" id="KW-1185">Reference proteome</keyword>
<feature type="non-terminal residue" evidence="1">
    <location>
        <position position="137"/>
    </location>
</feature>
<dbReference type="OrthoDB" id="2803524at2759"/>
<dbReference type="RefSeq" id="XP_040757251.1">
    <property type="nucleotide sequence ID" value="XM_040913675.1"/>
</dbReference>
<accession>A0A165ARB4</accession>
<evidence type="ECO:0000313" key="1">
    <source>
        <dbReference type="EMBL" id="KZS99510.1"/>
    </source>
</evidence>
<protein>
    <submittedName>
        <fullName evidence="1">Uncharacterized protein</fullName>
    </submittedName>
</protein>
<name>A0A165ARB4_9APHY</name>
<proteinExistence type="predicted"/>